<dbReference type="RefSeq" id="XP_060292244.1">
    <property type="nucleotide sequence ID" value="XM_060447198.1"/>
</dbReference>
<organism evidence="2 3">
    <name type="scientific">Lasiosphaeria miniovina</name>
    <dbReference type="NCBI Taxonomy" id="1954250"/>
    <lineage>
        <taxon>Eukaryota</taxon>
        <taxon>Fungi</taxon>
        <taxon>Dikarya</taxon>
        <taxon>Ascomycota</taxon>
        <taxon>Pezizomycotina</taxon>
        <taxon>Sordariomycetes</taxon>
        <taxon>Sordariomycetidae</taxon>
        <taxon>Sordariales</taxon>
        <taxon>Lasiosphaeriaceae</taxon>
        <taxon>Lasiosphaeria</taxon>
    </lineage>
</organism>
<sequence length="184" mass="19863">MSKSCELSRRSYILFFTHIAGVFAALTSSARVLAQQQTNNQTGLFLLKLASTNETLSGNYPGACHAGAAIGALCLIGKNVSAINRSAATFFWNYTIYDGQPSEAGSRLDPATVWRHHERVGAPLFVGSYYYNALAWVTSGTPHNPTCQAVGVLKEDALETSVEAEAEAPEQDEAEEDDNDQEKA</sequence>
<keyword evidence="3" id="KW-1185">Reference proteome</keyword>
<evidence type="ECO:0000256" key="1">
    <source>
        <dbReference type="SAM" id="MobiDB-lite"/>
    </source>
</evidence>
<dbReference type="Proteomes" id="UP001172101">
    <property type="component" value="Unassembled WGS sequence"/>
</dbReference>
<comment type="caution">
    <text evidence="2">The sequence shown here is derived from an EMBL/GenBank/DDBJ whole genome shotgun (WGS) entry which is preliminary data.</text>
</comment>
<reference evidence="2" key="1">
    <citation type="submission" date="2023-06" db="EMBL/GenBank/DDBJ databases">
        <title>Genome-scale phylogeny and comparative genomics of the fungal order Sordariales.</title>
        <authorList>
            <consortium name="Lawrence Berkeley National Laboratory"/>
            <person name="Hensen N."/>
            <person name="Bonometti L."/>
            <person name="Westerberg I."/>
            <person name="Brannstrom I.O."/>
            <person name="Guillou S."/>
            <person name="Cros-Aarteil S."/>
            <person name="Calhoun S."/>
            <person name="Haridas S."/>
            <person name="Kuo A."/>
            <person name="Mondo S."/>
            <person name="Pangilinan J."/>
            <person name="Riley R."/>
            <person name="LaButti K."/>
            <person name="Andreopoulos B."/>
            <person name="Lipzen A."/>
            <person name="Chen C."/>
            <person name="Yanf M."/>
            <person name="Daum C."/>
            <person name="Ng V."/>
            <person name="Clum A."/>
            <person name="Steindorff A."/>
            <person name="Ohm R."/>
            <person name="Martin F."/>
            <person name="Silar P."/>
            <person name="Natvig D."/>
            <person name="Lalanne C."/>
            <person name="Gautier V."/>
            <person name="Ament-velasquez S.L."/>
            <person name="Kruys A."/>
            <person name="Hutchinson M.I."/>
            <person name="Powell A.J."/>
            <person name="Barry K."/>
            <person name="Miller A.N."/>
            <person name="Grigoriev I.V."/>
            <person name="Debuchy R."/>
            <person name="Gladieux P."/>
            <person name="Thoren M.H."/>
            <person name="Johannesson H."/>
        </authorList>
    </citation>
    <scope>NUCLEOTIDE SEQUENCE</scope>
    <source>
        <strain evidence="2">SMH2392-1A</strain>
    </source>
</reference>
<name>A0AA40DL23_9PEZI</name>
<dbReference type="EMBL" id="JAUIRO010000007">
    <property type="protein sequence ID" value="KAK0707150.1"/>
    <property type="molecule type" value="Genomic_DNA"/>
</dbReference>
<evidence type="ECO:0000313" key="2">
    <source>
        <dbReference type="EMBL" id="KAK0707150.1"/>
    </source>
</evidence>
<gene>
    <name evidence="2" type="ORF">B0T26DRAFT_806742</name>
</gene>
<evidence type="ECO:0000313" key="3">
    <source>
        <dbReference type="Proteomes" id="UP001172101"/>
    </source>
</evidence>
<accession>A0AA40DL23</accession>
<dbReference type="AlphaFoldDB" id="A0AA40DL23"/>
<dbReference type="GeneID" id="85330468"/>
<feature type="region of interest" description="Disordered" evidence="1">
    <location>
        <begin position="158"/>
        <end position="184"/>
    </location>
</feature>
<feature type="compositionally biased region" description="Acidic residues" evidence="1">
    <location>
        <begin position="162"/>
        <end position="184"/>
    </location>
</feature>
<protein>
    <submittedName>
        <fullName evidence="2">Uncharacterized protein</fullName>
    </submittedName>
</protein>
<proteinExistence type="predicted"/>